<proteinExistence type="predicted"/>
<dbReference type="Pfam" id="PF00392">
    <property type="entry name" value="GntR"/>
    <property type="match status" value="2"/>
</dbReference>
<dbReference type="SUPFAM" id="SSF46785">
    <property type="entry name" value="Winged helix' DNA-binding domain"/>
    <property type="match status" value="2"/>
</dbReference>
<dbReference type="Gene3D" id="1.10.10.10">
    <property type="entry name" value="Winged helix-like DNA-binding domain superfamily/Winged helix DNA-binding domain"/>
    <property type="match status" value="2"/>
</dbReference>
<dbReference type="EMBL" id="QSHZ01000011">
    <property type="protein sequence ID" value="RHC55955.1"/>
    <property type="molecule type" value="Genomic_DNA"/>
</dbReference>
<dbReference type="Proteomes" id="UP000284543">
    <property type="component" value="Unassembled WGS sequence"/>
</dbReference>
<dbReference type="GO" id="GO:0003700">
    <property type="term" value="F:DNA-binding transcription factor activity"/>
    <property type="evidence" value="ECO:0007669"/>
    <property type="project" value="InterPro"/>
</dbReference>
<dbReference type="PANTHER" id="PTHR44846">
    <property type="entry name" value="MANNOSYL-D-GLYCERATE TRANSPORT/METABOLISM SYSTEM REPRESSOR MNGR-RELATED"/>
    <property type="match status" value="1"/>
</dbReference>
<sequence>MKGNMERYQVVYSVLKTHIQFGIYGFGDVLPSIENAAADFFVSVDTMRAAYQQLQRDGLVTISTNIGTTVVRNYGKEEIEQNIQMFYAQRKNILIDLSKSLRPLLGHAQWIGFKNIPAEIYGNLRQLEDSHSLPQTTTFEHVVRAYTALGNNLLFRLVWQIFMFCENPFFNMRDNPWRTFIIKDFLPRSWDCCIKQDWDCLRELVYASQDSLSLALCRFYDEKITMPPPEQEVAFQWNSYNKASQICYSLAMDLLVSINNGVYPADTLLPSLNKLSQEKQVSVSTVRRALSLLNGVGATKSAKRIGTRVLPSHEIVKNCDFKNPAVRKRLLDMAQSLQFLTLSCRDVAEGTIQALTEDGLQTCRKRLAALKNSQQYELIGYATLELLKCFAPYKAIRTVYKELLQLLFWGYSLKDIWKTDEGRIHYYLSCFEEFDLFLAEKDAAGFSMKLEELMAGEFHFTIEIMISQGIHEAKKLLVIGI</sequence>
<protein>
    <submittedName>
        <fullName evidence="6">GntR family transcriptional regulator</fullName>
    </submittedName>
</protein>
<keyword evidence="2" id="KW-0238">DNA-binding</keyword>
<evidence type="ECO:0000313" key="8">
    <source>
        <dbReference type="Proteomes" id="UP000284543"/>
    </source>
</evidence>
<evidence type="ECO:0000313" key="7">
    <source>
        <dbReference type="Proteomes" id="UP000283975"/>
    </source>
</evidence>
<evidence type="ECO:0000256" key="1">
    <source>
        <dbReference type="ARBA" id="ARBA00023015"/>
    </source>
</evidence>
<evidence type="ECO:0000256" key="2">
    <source>
        <dbReference type="ARBA" id="ARBA00023125"/>
    </source>
</evidence>
<dbReference type="InterPro" id="IPR000524">
    <property type="entry name" value="Tscrpt_reg_HTH_GntR"/>
</dbReference>
<evidence type="ECO:0000313" key="6">
    <source>
        <dbReference type="EMBL" id="RHC55955.1"/>
    </source>
</evidence>
<reference evidence="7 8" key="1">
    <citation type="submission" date="2018-08" db="EMBL/GenBank/DDBJ databases">
        <title>A genome reference for cultivated species of the human gut microbiota.</title>
        <authorList>
            <person name="Zou Y."/>
            <person name="Xue W."/>
            <person name="Luo G."/>
        </authorList>
    </citation>
    <scope>NUCLEOTIDE SEQUENCE [LARGE SCALE GENOMIC DNA]</scope>
    <source>
        <strain evidence="5 8">AF14-18</strain>
        <strain evidence="6 7">AM35-14</strain>
    </source>
</reference>
<dbReference type="CDD" id="cd07377">
    <property type="entry name" value="WHTH_GntR"/>
    <property type="match status" value="1"/>
</dbReference>
<accession>A0A414AVZ4</accession>
<dbReference type="RefSeq" id="WP_002565996.1">
    <property type="nucleotide sequence ID" value="NZ_CABKUK010000002.1"/>
</dbReference>
<dbReference type="GO" id="GO:0045892">
    <property type="term" value="P:negative regulation of DNA-templated transcription"/>
    <property type="evidence" value="ECO:0007669"/>
    <property type="project" value="TreeGrafter"/>
</dbReference>
<keyword evidence="1" id="KW-0805">Transcription regulation</keyword>
<dbReference type="Proteomes" id="UP000283975">
    <property type="component" value="Unassembled WGS sequence"/>
</dbReference>
<keyword evidence="3" id="KW-0804">Transcription</keyword>
<feature type="domain" description="HTH gntR-type" evidence="4">
    <location>
        <begin position="244"/>
        <end position="312"/>
    </location>
</feature>
<dbReference type="InterPro" id="IPR036388">
    <property type="entry name" value="WH-like_DNA-bd_sf"/>
</dbReference>
<feature type="domain" description="HTH gntR-type" evidence="4">
    <location>
        <begin position="5"/>
        <end position="73"/>
    </location>
</feature>
<dbReference type="SMART" id="SM00345">
    <property type="entry name" value="HTH_GNTR"/>
    <property type="match status" value="2"/>
</dbReference>
<dbReference type="PANTHER" id="PTHR44846:SF1">
    <property type="entry name" value="MANNOSYL-D-GLYCERATE TRANSPORT_METABOLISM SYSTEM REPRESSOR MNGR-RELATED"/>
    <property type="match status" value="1"/>
</dbReference>
<evidence type="ECO:0000256" key="3">
    <source>
        <dbReference type="ARBA" id="ARBA00023163"/>
    </source>
</evidence>
<evidence type="ECO:0000313" key="5">
    <source>
        <dbReference type="EMBL" id="RGV73980.1"/>
    </source>
</evidence>
<organism evidence="6 7">
    <name type="scientific">Enterocloster bolteae</name>
    <dbReference type="NCBI Taxonomy" id="208479"/>
    <lineage>
        <taxon>Bacteria</taxon>
        <taxon>Bacillati</taxon>
        <taxon>Bacillota</taxon>
        <taxon>Clostridia</taxon>
        <taxon>Lachnospirales</taxon>
        <taxon>Lachnospiraceae</taxon>
        <taxon>Enterocloster</taxon>
    </lineage>
</organism>
<dbReference type="AlphaFoldDB" id="A0A414AVZ4"/>
<evidence type="ECO:0000259" key="4">
    <source>
        <dbReference type="PROSITE" id="PS50949"/>
    </source>
</evidence>
<comment type="caution">
    <text evidence="6">The sequence shown here is derived from an EMBL/GenBank/DDBJ whole genome shotgun (WGS) entry which is preliminary data.</text>
</comment>
<dbReference type="PROSITE" id="PS50949">
    <property type="entry name" value="HTH_GNTR"/>
    <property type="match status" value="2"/>
</dbReference>
<dbReference type="InterPro" id="IPR036390">
    <property type="entry name" value="WH_DNA-bd_sf"/>
</dbReference>
<dbReference type="EMBL" id="QRZM01000008">
    <property type="protein sequence ID" value="RGV73980.1"/>
    <property type="molecule type" value="Genomic_DNA"/>
</dbReference>
<gene>
    <name evidence="6" type="ORF">DW839_12380</name>
    <name evidence="5" type="ORF">DWW02_18440</name>
</gene>
<dbReference type="GO" id="GO:0003677">
    <property type="term" value="F:DNA binding"/>
    <property type="evidence" value="ECO:0007669"/>
    <property type="project" value="UniProtKB-KW"/>
</dbReference>
<dbReference type="InterPro" id="IPR050679">
    <property type="entry name" value="Bact_HTH_transcr_reg"/>
</dbReference>
<name>A0A414AVZ4_9FIRM</name>
<dbReference type="KEGG" id="cbol:CGC65_09655"/>